<sequence>MDTEMEVDPLDFSGSTSQANHPPNSGQSAEEYVELRSSARTLSFSPNHSKVSGHDIGLPRRRSDFPSNQRIRNGAGSPLSARARSSTYFLHEPLDMEFMTESMTDGIYVVSHTPQRQIKRAFATHDNVYLVFYKTESNGGYEQINGLFRGYARVETAPAPASAQNPRPKWYQGNWKNSQPFRLHWHATQPVGFWNHPQLLRELTNPRYPLRQALSFPFTRIEEQGGENLVRWLDKVAIDPNANPTEGSQSSGTFVLAIR</sequence>
<keyword evidence="4" id="KW-1185">Reference proteome</keyword>
<feature type="compositionally biased region" description="Polar residues" evidence="1">
    <location>
        <begin position="38"/>
        <end position="50"/>
    </location>
</feature>
<feature type="compositionally biased region" description="Polar residues" evidence="1">
    <location>
        <begin position="13"/>
        <end position="28"/>
    </location>
</feature>
<feature type="domain" description="YTH" evidence="2">
    <location>
        <begin position="88"/>
        <end position="232"/>
    </location>
</feature>
<reference evidence="3" key="1">
    <citation type="journal article" date="2020" name="Stud. Mycol.">
        <title>101 Dothideomycetes genomes: a test case for predicting lifestyles and emergence of pathogens.</title>
        <authorList>
            <person name="Haridas S."/>
            <person name="Albert R."/>
            <person name="Binder M."/>
            <person name="Bloem J."/>
            <person name="Labutti K."/>
            <person name="Salamov A."/>
            <person name="Andreopoulos B."/>
            <person name="Baker S."/>
            <person name="Barry K."/>
            <person name="Bills G."/>
            <person name="Bluhm B."/>
            <person name="Cannon C."/>
            <person name="Castanera R."/>
            <person name="Culley D."/>
            <person name="Daum C."/>
            <person name="Ezra D."/>
            <person name="Gonzalez J."/>
            <person name="Henrissat B."/>
            <person name="Kuo A."/>
            <person name="Liang C."/>
            <person name="Lipzen A."/>
            <person name="Lutzoni F."/>
            <person name="Magnuson J."/>
            <person name="Mondo S."/>
            <person name="Nolan M."/>
            <person name="Ohm R."/>
            <person name="Pangilinan J."/>
            <person name="Park H.-J."/>
            <person name="Ramirez L."/>
            <person name="Alfaro M."/>
            <person name="Sun H."/>
            <person name="Tritt A."/>
            <person name="Yoshinaga Y."/>
            <person name="Zwiers L.-H."/>
            <person name="Turgeon B."/>
            <person name="Goodwin S."/>
            <person name="Spatafora J."/>
            <person name="Crous P."/>
            <person name="Grigoriev I."/>
        </authorList>
    </citation>
    <scope>NUCLEOTIDE SEQUENCE</scope>
    <source>
        <strain evidence="3">CBS 115976</strain>
    </source>
</reference>
<evidence type="ECO:0000313" key="4">
    <source>
        <dbReference type="Proteomes" id="UP000799302"/>
    </source>
</evidence>
<dbReference type="Pfam" id="PF04146">
    <property type="entry name" value="YTH"/>
    <property type="match status" value="1"/>
</dbReference>
<feature type="region of interest" description="Disordered" evidence="1">
    <location>
        <begin position="1"/>
        <end position="80"/>
    </location>
</feature>
<evidence type="ECO:0000313" key="3">
    <source>
        <dbReference type="EMBL" id="KAF2675393.1"/>
    </source>
</evidence>
<proteinExistence type="predicted"/>
<evidence type="ECO:0000259" key="2">
    <source>
        <dbReference type="Pfam" id="PF04146"/>
    </source>
</evidence>
<name>A0A6A6UV87_9PEZI</name>
<protein>
    <recommendedName>
        <fullName evidence="2">YTH domain-containing protein</fullName>
    </recommendedName>
</protein>
<accession>A0A6A6UV87</accession>
<evidence type="ECO:0000256" key="1">
    <source>
        <dbReference type="SAM" id="MobiDB-lite"/>
    </source>
</evidence>
<dbReference type="AlphaFoldDB" id="A0A6A6UV87"/>
<dbReference type="Proteomes" id="UP000799302">
    <property type="component" value="Unassembled WGS sequence"/>
</dbReference>
<dbReference type="InterPro" id="IPR007275">
    <property type="entry name" value="YTH_domain"/>
</dbReference>
<dbReference type="EMBL" id="MU004230">
    <property type="protein sequence ID" value="KAF2675393.1"/>
    <property type="molecule type" value="Genomic_DNA"/>
</dbReference>
<dbReference type="GO" id="GO:0003723">
    <property type="term" value="F:RNA binding"/>
    <property type="evidence" value="ECO:0007669"/>
    <property type="project" value="InterPro"/>
</dbReference>
<gene>
    <name evidence="3" type="ORF">BT63DRAFT_475010</name>
</gene>
<dbReference type="Gene3D" id="3.10.590.10">
    <property type="entry name" value="ph1033 like domains"/>
    <property type="match status" value="1"/>
</dbReference>
<organism evidence="3 4">
    <name type="scientific">Microthyrium microscopicum</name>
    <dbReference type="NCBI Taxonomy" id="703497"/>
    <lineage>
        <taxon>Eukaryota</taxon>
        <taxon>Fungi</taxon>
        <taxon>Dikarya</taxon>
        <taxon>Ascomycota</taxon>
        <taxon>Pezizomycotina</taxon>
        <taxon>Dothideomycetes</taxon>
        <taxon>Dothideomycetes incertae sedis</taxon>
        <taxon>Microthyriales</taxon>
        <taxon>Microthyriaceae</taxon>
        <taxon>Microthyrium</taxon>
    </lineage>
</organism>